<evidence type="ECO:0000313" key="7">
    <source>
        <dbReference type="Proteomes" id="UP000669317"/>
    </source>
</evidence>
<dbReference type="InterPro" id="IPR000644">
    <property type="entry name" value="CBS_dom"/>
</dbReference>
<dbReference type="CDD" id="cd04622">
    <property type="entry name" value="CBS_pair_HRP1_like"/>
    <property type="match status" value="1"/>
</dbReference>
<evidence type="ECO:0000256" key="2">
    <source>
        <dbReference type="PROSITE-ProRule" id="PRU00703"/>
    </source>
</evidence>
<evidence type="ECO:0000313" key="6">
    <source>
        <dbReference type="Proteomes" id="UP000246085"/>
    </source>
</evidence>
<keyword evidence="1 2" id="KW-0129">CBS domain</keyword>
<reference evidence="4 7" key="2">
    <citation type="submission" date="2021-03" db="EMBL/GenBank/DDBJ databases">
        <title>Genome Sequence of Bradyrhizobium vignae strain ISRA400.</title>
        <authorList>
            <person name="Tisa L.S."/>
            <person name="Svistoonoff S."/>
            <person name="Hocher V."/>
            <person name="Fall S."/>
            <person name="Zaiya A."/>
            <person name="Naing D."/>
            <person name="Niang N."/>
            <person name="Diouf A."/>
            <person name="Dasylva M.C."/>
            <person name="Toure O."/>
            <person name="Gueye M."/>
            <person name="Gully D."/>
            <person name="Tisseyre P."/>
            <person name="Simpson S."/>
            <person name="Morris K."/>
            <person name="Thomas W.K."/>
        </authorList>
    </citation>
    <scope>NUCLEOTIDE SEQUENCE [LARGE SCALE GENOMIC DNA]</scope>
    <source>
        <strain evidence="4 7">ISRA400</strain>
    </source>
</reference>
<feature type="domain" description="CBS" evidence="3">
    <location>
        <begin position="72"/>
        <end position="130"/>
    </location>
</feature>
<dbReference type="AlphaFoldDB" id="A0A2U3Q472"/>
<evidence type="ECO:0000313" key="5">
    <source>
        <dbReference type="EMBL" id="SPP96156.1"/>
    </source>
</evidence>
<dbReference type="PROSITE" id="PS51371">
    <property type="entry name" value="CBS"/>
    <property type="match status" value="2"/>
</dbReference>
<evidence type="ECO:0000259" key="3">
    <source>
        <dbReference type="PROSITE" id="PS51371"/>
    </source>
</evidence>
<dbReference type="Proteomes" id="UP000669317">
    <property type="component" value="Unassembled WGS sequence"/>
</dbReference>
<gene>
    <name evidence="5" type="primary">yhcV</name>
    <name evidence="5" type="ORF">BRAD3257_5200</name>
    <name evidence="4" type="ORF">JWS04_03020</name>
</gene>
<keyword evidence="7" id="KW-1185">Reference proteome</keyword>
<accession>A0A2U3Q472</accession>
<protein>
    <submittedName>
        <fullName evidence="4 5">CBS domain-containing protein</fullName>
    </submittedName>
</protein>
<feature type="domain" description="CBS" evidence="3">
    <location>
        <begin position="7"/>
        <end position="63"/>
    </location>
</feature>
<dbReference type="SUPFAM" id="SSF54631">
    <property type="entry name" value="CBS-domain pair"/>
    <property type="match status" value="1"/>
</dbReference>
<dbReference type="Gene3D" id="3.10.580.10">
    <property type="entry name" value="CBS-domain"/>
    <property type="match status" value="1"/>
</dbReference>
<dbReference type="InterPro" id="IPR046342">
    <property type="entry name" value="CBS_dom_sf"/>
</dbReference>
<dbReference type="RefSeq" id="WP_122403800.1">
    <property type="nucleotide sequence ID" value="NZ_JAGIKT010000004.1"/>
</dbReference>
<dbReference type="SMART" id="SM00116">
    <property type="entry name" value="CBS"/>
    <property type="match status" value="2"/>
</dbReference>
<dbReference type="InterPro" id="IPR051257">
    <property type="entry name" value="Diverse_CBS-Domain"/>
</dbReference>
<dbReference type="EMBL" id="LS398110">
    <property type="protein sequence ID" value="SPP96156.1"/>
    <property type="molecule type" value="Genomic_DNA"/>
</dbReference>
<dbReference type="Pfam" id="PF00571">
    <property type="entry name" value="CBS"/>
    <property type="match status" value="2"/>
</dbReference>
<proteinExistence type="predicted"/>
<dbReference type="PANTHER" id="PTHR43080">
    <property type="entry name" value="CBS DOMAIN-CONTAINING PROTEIN CBSX3, MITOCHONDRIAL"/>
    <property type="match status" value="1"/>
</dbReference>
<dbReference type="PANTHER" id="PTHR43080:SF2">
    <property type="entry name" value="CBS DOMAIN-CONTAINING PROTEIN"/>
    <property type="match status" value="1"/>
</dbReference>
<evidence type="ECO:0000256" key="1">
    <source>
        <dbReference type="ARBA" id="ARBA00023122"/>
    </source>
</evidence>
<dbReference type="EMBL" id="JAGIKT010000004">
    <property type="protein sequence ID" value="MBP0110086.1"/>
    <property type="molecule type" value="Genomic_DNA"/>
</dbReference>
<reference evidence="5 6" key="1">
    <citation type="submission" date="2018-03" db="EMBL/GenBank/DDBJ databases">
        <authorList>
            <person name="Gully D."/>
        </authorList>
    </citation>
    <scope>NUCLEOTIDE SEQUENCE [LARGE SCALE GENOMIC DNA]</scope>
    <source>
        <strain evidence="5">ORS3257</strain>
    </source>
</reference>
<name>A0A2U3Q472_9BRAD</name>
<sequence>MQVHEIMTSSVHIADPNMTIREASRWMRDDDVGALPVGENDRLIGMITDRDIVTRAVAEERAPGNTSVREVMSEGVCYCFEDDDVEGASQVMATHQIRRLPVINRQKRLVGVVALADISRTDDECAQDALKDISAPAARERH</sequence>
<evidence type="ECO:0000313" key="4">
    <source>
        <dbReference type="EMBL" id="MBP0110086.1"/>
    </source>
</evidence>
<dbReference type="Proteomes" id="UP000246085">
    <property type="component" value="Chromosome BRAD3257"/>
</dbReference>
<organism evidence="5 6">
    <name type="scientific">Bradyrhizobium vignae</name>
    <dbReference type="NCBI Taxonomy" id="1549949"/>
    <lineage>
        <taxon>Bacteria</taxon>
        <taxon>Pseudomonadati</taxon>
        <taxon>Pseudomonadota</taxon>
        <taxon>Alphaproteobacteria</taxon>
        <taxon>Hyphomicrobiales</taxon>
        <taxon>Nitrobacteraceae</taxon>
        <taxon>Bradyrhizobium</taxon>
    </lineage>
</organism>
<dbReference type="KEGG" id="bvz:BRAD3257_5200"/>